<dbReference type="RefSeq" id="WP_079481438.1">
    <property type="nucleotide sequence ID" value="NZ_CBML010000006.1"/>
</dbReference>
<evidence type="ECO:0000256" key="1">
    <source>
        <dbReference type="PROSITE-ProRule" id="PRU00339"/>
    </source>
</evidence>
<accession>A0A1U6JFU7</accession>
<dbReference type="OrthoDB" id="1907609at2"/>
<dbReference type="Gene3D" id="1.25.40.10">
    <property type="entry name" value="Tetratricopeptide repeat domain"/>
    <property type="match status" value="1"/>
</dbReference>
<proteinExistence type="predicted"/>
<dbReference type="PROSITE" id="PS50005">
    <property type="entry name" value="TPR"/>
    <property type="match status" value="1"/>
</dbReference>
<name>A0A1U6JFU7_9CLOT</name>
<dbReference type="EMBL" id="LT799839">
    <property type="protein sequence ID" value="SLK19211.1"/>
    <property type="molecule type" value="Genomic_DNA"/>
</dbReference>
<dbReference type="Proteomes" id="UP000190476">
    <property type="component" value="Chromosome I"/>
</dbReference>
<evidence type="ECO:0008006" key="4">
    <source>
        <dbReference type="Google" id="ProtNLM"/>
    </source>
</evidence>
<keyword evidence="3" id="KW-1185">Reference proteome</keyword>
<protein>
    <recommendedName>
        <fullName evidence="4">Tetratricopeptide repeat protein</fullName>
    </recommendedName>
</protein>
<keyword evidence="1" id="KW-0802">TPR repeat</keyword>
<dbReference type="STRING" id="1351755.CCH01_16130"/>
<dbReference type="SUPFAM" id="SSF48452">
    <property type="entry name" value="TPR-like"/>
    <property type="match status" value="1"/>
</dbReference>
<dbReference type="InterPro" id="IPR011990">
    <property type="entry name" value="TPR-like_helical_dom_sf"/>
</dbReference>
<evidence type="ECO:0000313" key="3">
    <source>
        <dbReference type="Proteomes" id="UP000190476"/>
    </source>
</evidence>
<dbReference type="GeneID" id="66301939"/>
<dbReference type="Pfam" id="PF13181">
    <property type="entry name" value="TPR_8"/>
    <property type="match status" value="2"/>
</dbReference>
<organism evidence="2 3">
    <name type="scientific">Clostridium chauvoei JF4335</name>
    <dbReference type="NCBI Taxonomy" id="1351755"/>
    <lineage>
        <taxon>Bacteria</taxon>
        <taxon>Bacillati</taxon>
        <taxon>Bacillota</taxon>
        <taxon>Clostridia</taxon>
        <taxon>Eubacteriales</taxon>
        <taxon>Clostridiaceae</taxon>
        <taxon>Clostridium</taxon>
    </lineage>
</organism>
<dbReference type="SMART" id="SM00028">
    <property type="entry name" value="TPR"/>
    <property type="match status" value="3"/>
</dbReference>
<dbReference type="InterPro" id="IPR019734">
    <property type="entry name" value="TPR_rpt"/>
</dbReference>
<reference evidence="3" key="1">
    <citation type="submission" date="2017-03" db="EMBL/GenBank/DDBJ databases">
        <authorList>
            <person name="Falquet L."/>
            <person name="Falquet L."/>
        </authorList>
    </citation>
    <scope>NUCLEOTIDE SEQUENCE [LARGE SCALE GENOMIC DNA]</scope>
</reference>
<evidence type="ECO:0000313" key="2">
    <source>
        <dbReference type="EMBL" id="SLK19211.1"/>
    </source>
</evidence>
<gene>
    <name evidence="2" type="ORF">CCH01_16130</name>
</gene>
<feature type="repeat" description="TPR" evidence="1">
    <location>
        <begin position="34"/>
        <end position="67"/>
    </location>
</feature>
<sequence length="118" mass="13786">MDYFNEGNKFYNLKDYKNAISCYKKSIDKYDNTACSFYNCGVCYIKLKDFDNAISMIKGALEIQKESKYFFNLAYCYAMKQESNKALIYFNIAWSLDDSDIDCEKAINLIISKKKKAL</sequence>
<dbReference type="AlphaFoldDB" id="A0A1U6JFU7"/>